<organism evidence="3 4">
    <name type="scientific">Eiseniibacteriota bacterium</name>
    <dbReference type="NCBI Taxonomy" id="2212470"/>
    <lineage>
        <taxon>Bacteria</taxon>
        <taxon>Candidatus Eiseniibacteriota</taxon>
    </lineage>
</organism>
<evidence type="ECO:0000313" key="4">
    <source>
        <dbReference type="Proteomes" id="UP000739538"/>
    </source>
</evidence>
<accession>A0A956NG50</accession>
<feature type="signal peptide" evidence="1">
    <location>
        <begin position="1"/>
        <end position="25"/>
    </location>
</feature>
<dbReference type="Pfam" id="PF13860">
    <property type="entry name" value="FlgD_ig"/>
    <property type="match status" value="1"/>
</dbReference>
<feature type="chain" id="PRO_5037256965" description="FlgD/Vpr Ig-like domain-containing protein" evidence="1">
    <location>
        <begin position="26"/>
        <end position="764"/>
    </location>
</feature>
<dbReference type="EMBL" id="JAGQHS010000184">
    <property type="protein sequence ID" value="MCA9758548.1"/>
    <property type="molecule type" value="Genomic_DNA"/>
</dbReference>
<keyword evidence="1" id="KW-0732">Signal</keyword>
<dbReference type="AlphaFoldDB" id="A0A956NG50"/>
<dbReference type="InterPro" id="IPR013211">
    <property type="entry name" value="LVIVD"/>
</dbReference>
<comment type="caution">
    <text evidence="3">The sequence shown here is derived from an EMBL/GenBank/DDBJ whole genome shotgun (WGS) entry which is preliminary data.</text>
</comment>
<reference evidence="3" key="2">
    <citation type="journal article" date="2021" name="Microbiome">
        <title>Successional dynamics and alternative stable states in a saline activated sludge microbial community over 9 years.</title>
        <authorList>
            <person name="Wang Y."/>
            <person name="Ye J."/>
            <person name="Ju F."/>
            <person name="Liu L."/>
            <person name="Boyd J.A."/>
            <person name="Deng Y."/>
            <person name="Parks D.H."/>
            <person name="Jiang X."/>
            <person name="Yin X."/>
            <person name="Woodcroft B.J."/>
            <person name="Tyson G.W."/>
            <person name="Hugenholtz P."/>
            <person name="Polz M.F."/>
            <person name="Zhang T."/>
        </authorList>
    </citation>
    <scope>NUCLEOTIDE SEQUENCE</scope>
    <source>
        <strain evidence="3">HKST-UBA02</strain>
    </source>
</reference>
<dbReference type="Gene3D" id="2.60.40.4070">
    <property type="match status" value="1"/>
</dbReference>
<evidence type="ECO:0000313" key="3">
    <source>
        <dbReference type="EMBL" id="MCA9758548.1"/>
    </source>
</evidence>
<gene>
    <name evidence="3" type="ORF">KDA27_22315</name>
</gene>
<dbReference type="Pfam" id="PF08309">
    <property type="entry name" value="LVIVD"/>
    <property type="match status" value="3"/>
</dbReference>
<sequence length="764" mass="80054">MTVPRRVLFFGAVTLGLLLPRAAFSDCADYSENLHWIGGSPLVEDVNRAVFVGDLLYLGTGCLWNSTCSGSLEIFDMADPLHPVHLGTLATSGSVRDLVVVGNVAYLAEGDSGLLTVDVTDPMSPSVLAGWSSADGQDVEVEGTTAYLLTDDSFFTIDVSDPSSPSELGNVGYGGTGLAVAAGHAYLMPELRILDVSDPGSPAVVVADFLPDDDPLHEGQVVVDGSVLFCLYHKEVIGTEVFEVRVAEAYDVTTPSSPVLISGLARDHGTNGLRFAVGNDEIYANWGGVAVLDVSGSWTDTGSWSVPATELEFRDGVLYTFAGGAVHLFGPGPLGGEAIVGSVDAGTSDRVLWLGDHAYLFSTGFVSPDPLLQVVDLSDPMNPSFVGGFFGSAGVTSLDARALDQDHIVLNRLDDSTFENEINVIDVAEPMSPVLLPGVVFDPIETTDVVVDDAFGYSIGWNPIGDVDEIRPIDFSIPAAPVLGAAVAAPDGAVAGAVVNAHLLTVDGSRLSSFSLADPMLPVFEATLDIAPYVAHQISARDDFAYVTATNAGHAYLLTIDCTNPVAPGVVDAQFVPRTGRMVVDGDLLVIAGGDYFGLTDPAMPIPLPGVRIDHDTRTFDVSNGRLVRSVVYTTGGGPSFVYETTVLDLPCTDPSDVAGPEPHVAVRPTFTAWPNPASTTQQIRFRIAPGSEFAKDGSTLLSIYDANGRSVRTLTADATAEGEVIAEWDGADGNGFRVPSGVYWAGLRSAGVAAASGVVIRVR</sequence>
<protein>
    <recommendedName>
        <fullName evidence="2">FlgD/Vpr Ig-like domain-containing protein</fullName>
    </recommendedName>
</protein>
<name>A0A956NG50_UNCEI</name>
<evidence type="ECO:0000259" key="2">
    <source>
        <dbReference type="Pfam" id="PF13860"/>
    </source>
</evidence>
<proteinExistence type="predicted"/>
<reference evidence="3" key="1">
    <citation type="submission" date="2020-04" db="EMBL/GenBank/DDBJ databases">
        <authorList>
            <person name="Zhang T."/>
        </authorList>
    </citation>
    <scope>NUCLEOTIDE SEQUENCE</scope>
    <source>
        <strain evidence="3">HKST-UBA02</strain>
    </source>
</reference>
<feature type="domain" description="FlgD/Vpr Ig-like" evidence="2">
    <location>
        <begin position="700"/>
        <end position="744"/>
    </location>
</feature>
<evidence type="ECO:0000256" key="1">
    <source>
        <dbReference type="SAM" id="SignalP"/>
    </source>
</evidence>
<dbReference type="Proteomes" id="UP000739538">
    <property type="component" value="Unassembled WGS sequence"/>
</dbReference>
<dbReference type="InterPro" id="IPR025965">
    <property type="entry name" value="FlgD/Vpr_Ig-like"/>
</dbReference>